<dbReference type="Gene3D" id="1.25.40.10">
    <property type="entry name" value="Tetratricopeptide repeat domain"/>
    <property type="match status" value="1"/>
</dbReference>
<evidence type="ECO:0000259" key="2">
    <source>
        <dbReference type="Pfam" id="PF14737"/>
    </source>
</evidence>
<dbReference type="PROSITE" id="PS50005">
    <property type="entry name" value="TPR"/>
    <property type="match status" value="1"/>
</dbReference>
<feature type="domain" description="DUF4470" evidence="2">
    <location>
        <begin position="227"/>
        <end position="313"/>
    </location>
</feature>
<reference evidence="4" key="1">
    <citation type="journal article" date="2014" name="Proc. Natl. Acad. Sci. U.S.A.">
        <title>Extensive sampling of basidiomycete genomes demonstrates inadequacy of the white-rot/brown-rot paradigm for wood decay fungi.</title>
        <authorList>
            <person name="Riley R."/>
            <person name="Salamov A.A."/>
            <person name="Brown D.W."/>
            <person name="Nagy L.G."/>
            <person name="Floudas D."/>
            <person name="Held B.W."/>
            <person name="Levasseur A."/>
            <person name="Lombard V."/>
            <person name="Morin E."/>
            <person name="Otillar R."/>
            <person name="Lindquist E.A."/>
            <person name="Sun H."/>
            <person name="LaButti K.M."/>
            <person name="Schmutz J."/>
            <person name="Jabbour D."/>
            <person name="Luo H."/>
            <person name="Baker S.E."/>
            <person name="Pisabarro A.G."/>
            <person name="Walton J.D."/>
            <person name="Blanchette R.A."/>
            <person name="Henrissat B."/>
            <person name="Martin F."/>
            <person name="Cullen D."/>
            <person name="Hibbett D.S."/>
            <person name="Grigoriev I.V."/>
        </authorList>
    </citation>
    <scope>NUCLEOTIDE SEQUENCE [LARGE SCALE GENOMIC DNA]</scope>
    <source>
        <strain evidence="4">CBS 339.88</strain>
    </source>
</reference>
<dbReference type="HOGENOM" id="CLU_017710_0_0_1"/>
<dbReference type="OrthoDB" id="2423701at2759"/>
<keyword evidence="1" id="KW-0802">TPR repeat</keyword>
<keyword evidence="4" id="KW-1185">Reference proteome</keyword>
<protein>
    <recommendedName>
        <fullName evidence="2">DUF4470 domain-containing protein</fullName>
    </recommendedName>
</protein>
<feature type="repeat" description="TPR" evidence="1">
    <location>
        <begin position="2"/>
        <end position="35"/>
    </location>
</feature>
<proteinExistence type="predicted"/>
<evidence type="ECO:0000313" key="4">
    <source>
        <dbReference type="Proteomes" id="UP000027222"/>
    </source>
</evidence>
<name>A0A067ST51_GALM3</name>
<dbReference type="InterPro" id="IPR011990">
    <property type="entry name" value="TPR-like_helical_dom_sf"/>
</dbReference>
<dbReference type="STRING" id="685588.A0A067ST51"/>
<evidence type="ECO:0000256" key="1">
    <source>
        <dbReference type="PROSITE-ProRule" id="PRU00339"/>
    </source>
</evidence>
<gene>
    <name evidence="3" type="ORF">GALMADRAFT_250787</name>
</gene>
<dbReference type="InterPro" id="IPR019734">
    <property type="entry name" value="TPR_rpt"/>
</dbReference>
<organism evidence="3 4">
    <name type="scientific">Galerina marginata (strain CBS 339.88)</name>
    <dbReference type="NCBI Taxonomy" id="685588"/>
    <lineage>
        <taxon>Eukaryota</taxon>
        <taxon>Fungi</taxon>
        <taxon>Dikarya</taxon>
        <taxon>Basidiomycota</taxon>
        <taxon>Agaricomycotina</taxon>
        <taxon>Agaricomycetes</taxon>
        <taxon>Agaricomycetidae</taxon>
        <taxon>Agaricales</taxon>
        <taxon>Agaricineae</taxon>
        <taxon>Strophariaceae</taxon>
        <taxon>Galerina</taxon>
    </lineage>
</organism>
<evidence type="ECO:0000313" key="3">
    <source>
        <dbReference type="EMBL" id="KDR74056.1"/>
    </source>
</evidence>
<dbReference type="Pfam" id="PF14737">
    <property type="entry name" value="DUF4470"/>
    <property type="match status" value="1"/>
</dbReference>
<accession>A0A067ST51</accession>
<dbReference type="Proteomes" id="UP000027222">
    <property type="component" value="Unassembled WGS sequence"/>
</dbReference>
<sequence length="937" mass="104961">MAEELNEKGNTFYKAGEFGKAQQFFAEASNVSPEEPKYSSNLSAALYEEGKYKESIQSIVRSWQKIQAKLAADGPNSQSGWDALSLKLAVRFAKANLHQAAGAAVTILHLDVTPSGAADNSARDNEETAADIERYVTSTTESPSDIRVKDMTGIWDQWKAIRAMHSSHTAAECLTVVSDAQVRFRGMKIYKCASEPTLEHYNFGHDNIHSLLDGIREVDDTLSMKLDLHDERERQTSLSFLFGGSGDARHAFGTLLDIGCKLRKDVLDGRDTPDVHLTLVDIHPATLARTLVIFELLHRITGVEDKRLKLETTLFYLYMCLAVPDYCNEIIMNIAKDLSTSRLISDQLPRWLHISPNSVAGILEVLQYWSEPLQKSTKILLELQNDQFSVPQRTSIWRGLQLATSTTSTESYKDARTEELIYDRLRILLPPKSLLELHPAIAKLTGTLGNNSETRTLISAATDEVHKTWKPNPTLFDKTSTEHPMFSDVPGYPVVTMNPFQTLSTFKAFNIRLNPQATLPFGRAAISIMSTFFRDVINTIALLGDHLMIEVVQGDVISGLSKLVAGDLGKRPHDFPITFTRIWLSNVPDYTNGLLNSAVFVLPHHPLGSNNAIVPITLSNCLLNTAAFGSIDDFCYNYTLLRQDDLEKFLGCSLVVSDRSMFGSKQALLPASLPRPVSMLASKAALHKWLSHLLLCIVCNGIPLPPPRRVDLPNNLNAFFRLLVHLHRVGFPSHWIGEFVQMVVSDSLITNMNPYLGRLPIQKSAGNNTTASRKVYLNAWQAELELIFAISGPALPFFVAIPKHYPSLDDIHTYRATVKPIDLERRRFFPHWAPLSSPFVMTAGLIFYEPNENFGAELLAHQISFILEGDPDFTAVQKQIMLGVDHVDLSKGEVRWRMSKKWFEKLRKEKWEMAVYRTDLTIAATDPLSAASWEEML</sequence>
<dbReference type="AlphaFoldDB" id="A0A067ST51"/>
<dbReference type="EMBL" id="KL142384">
    <property type="protein sequence ID" value="KDR74056.1"/>
    <property type="molecule type" value="Genomic_DNA"/>
</dbReference>
<dbReference type="SUPFAM" id="SSF48452">
    <property type="entry name" value="TPR-like"/>
    <property type="match status" value="1"/>
</dbReference>
<dbReference type="InterPro" id="IPR027974">
    <property type="entry name" value="DUF4470"/>
</dbReference>